<gene>
    <name evidence="3" type="ORF">JKP34_16170</name>
</gene>
<name>A0A937DKC8_9BACT</name>
<protein>
    <recommendedName>
        <fullName evidence="5">Signal transduction histidine kinase dimerisation/phosphoacceptor domain-containing protein</fullName>
    </recommendedName>
</protein>
<evidence type="ECO:0000256" key="2">
    <source>
        <dbReference type="SAM" id="Phobius"/>
    </source>
</evidence>
<dbReference type="Proteomes" id="UP000642920">
    <property type="component" value="Unassembled WGS sequence"/>
</dbReference>
<keyword evidence="2" id="KW-0472">Membrane</keyword>
<sequence>MLLAIFVVGGTGAYMSTIGGIIPFWICTSEVAVFCLLLYWHTHGRIALARYIFFLFSICMTAVGSLFHGESGGFDFLFFVTALSPVLFFDKRWQYTSLFVLSIIVYLVVKNLYDVVPAIMPIERAAVPYYMNIVISALLVFFGYGLFKRTHLKHEEILKKQNQTIEEQKEELNNAKTQLEDVLKLRTAKIAEQNSAFVRYAFLNAHKVRSPLARLQGLINITAYEDFANDKKRKFYFDQIQKNVAELDDTLKEISIILNTNMEEE</sequence>
<dbReference type="EMBL" id="JAERQG010000004">
    <property type="protein sequence ID" value="MBL0766805.1"/>
    <property type="molecule type" value="Genomic_DNA"/>
</dbReference>
<feature type="transmembrane region" description="Helical" evidence="2">
    <location>
        <begin position="129"/>
        <end position="147"/>
    </location>
</feature>
<evidence type="ECO:0000313" key="3">
    <source>
        <dbReference type="EMBL" id="MBL0766805.1"/>
    </source>
</evidence>
<feature type="transmembrane region" description="Helical" evidence="2">
    <location>
        <begin position="96"/>
        <end position="113"/>
    </location>
</feature>
<keyword evidence="1" id="KW-0175">Coiled coil</keyword>
<accession>A0A937DKC8</accession>
<comment type="caution">
    <text evidence="3">The sequence shown here is derived from an EMBL/GenBank/DDBJ whole genome shotgun (WGS) entry which is preliminary data.</text>
</comment>
<reference evidence="3" key="1">
    <citation type="submission" date="2021-01" db="EMBL/GenBank/DDBJ databases">
        <title>Marivirga sp. nov., isolated from intertidal surface sediments.</title>
        <authorList>
            <person name="Zhang M."/>
        </authorList>
    </citation>
    <scope>NUCLEOTIDE SEQUENCE</scope>
    <source>
        <strain evidence="3">SM1354</strain>
    </source>
</reference>
<dbReference type="AlphaFoldDB" id="A0A937DKC8"/>
<feature type="coiled-coil region" evidence="1">
    <location>
        <begin position="151"/>
        <end position="185"/>
    </location>
</feature>
<evidence type="ECO:0008006" key="5">
    <source>
        <dbReference type="Google" id="ProtNLM"/>
    </source>
</evidence>
<dbReference type="RefSeq" id="WP_201923740.1">
    <property type="nucleotide sequence ID" value="NZ_JAERQG010000004.1"/>
</dbReference>
<keyword evidence="4" id="KW-1185">Reference proteome</keyword>
<keyword evidence="2" id="KW-0812">Transmembrane</keyword>
<keyword evidence="2" id="KW-1133">Transmembrane helix</keyword>
<organism evidence="3 4">
    <name type="scientific">Marivirga atlantica</name>
    <dbReference type="NCBI Taxonomy" id="1548457"/>
    <lineage>
        <taxon>Bacteria</taxon>
        <taxon>Pseudomonadati</taxon>
        <taxon>Bacteroidota</taxon>
        <taxon>Cytophagia</taxon>
        <taxon>Cytophagales</taxon>
        <taxon>Marivirgaceae</taxon>
        <taxon>Marivirga</taxon>
    </lineage>
</organism>
<feature type="transmembrane region" description="Helical" evidence="2">
    <location>
        <begin position="47"/>
        <end position="67"/>
    </location>
</feature>
<evidence type="ECO:0000313" key="4">
    <source>
        <dbReference type="Proteomes" id="UP000642920"/>
    </source>
</evidence>
<feature type="transmembrane region" description="Helical" evidence="2">
    <location>
        <begin position="73"/>
        <end position="89"/>
    </location>
</feature>
<evidence type="ECO:0000256" key="1">
    <source>
        <dbReference type="SAM" id="Coils"/>
    </source>
</evidence>
<proteinExistence type="predicted"/>